<evidence type="ECO:0000313" key="4">
    <source>
        <dbReference type="Proteomes" id="UP000694562"/>
    </source>
</evidence>
<organism evidence="3 4">
    <name type="scientific">Falco tinnunculus</name>
    <name type="common">Common kestrel</name>
    <dbReference type="NCBI Taxonomy" id="100819"/>
    <lineage>
        <taxon>Eukaryota</taxon>
        <taxon>Metazoa</taxon>
        <taxon>Chordata</taxon>
        <taxon>Craniata</taxon>
        <taxon>Vertebrata</taxon>
        <taxon>Euteleostomi</taxon>
        <taxon>Archelosauria</taxon>
        <taxon>Archosauria</taxon>
        <taxon>Dinosauria</taxon>
        <taxon>Saurischia</taxon>
        <taxon>Theropoda</taxon>
        <taxon>Coelurosauria</taxon>
        <taxon>Aves</taxon>
        <taxon>Neognathae</taxon>
        <taxon>Neoaves</taxon>
        <taxon>Telluraves</taxon>
        <taxon>Australaves</taxon>
        <taxon>Falconiformes</taxon>
        <taxon>Falconidae</taxon>
        <taxon>Falco</taxon>
    </lineage>
</organism>
<dbReference type="AlphaFoldDB" id="A0A8C4XMI2"/>
<dbReference type="OrthoDB" id="6250964at2759"/>
<name>A0A8C4XMI2_FALTI</name>
<dbReference type="Proteomes" id="UP000694562">
    <property type="component" value="Unplaced"/>
</dbReference>
<dbReference type="InterPro" id="IPR013783">
    <property type="entry name" value="Ig-like_fold"/>
</dbReference>
<reference evidence="3" key="1">
    <citation type="submission" date="2025-08" db="UniProtKB">
        <authorList>
            <consortium name="Ensembl"/>
        </authorList>
    </citation>
    <scope>IDENTIFICATION</scope>
</reference>
<accession>A0A8C4XMI2</accession>
<keyword evidence="4" id="KW-1185">Reference proteome</keyword>
<feature type="region of interest" description="Disordered" evidence="1">
    <location>
        <begin position="1"/>
        <end position="22"/>
    </location>
</feature>
<feature type="compositionally biased region" description="Pro residues" evidence="1">
    <location>
        <begin position="99"/>
        <end position="133"/>
    </location>
</feature>
<dbReference type="InterPro" id="IPR036179">
    <property type="entry name" value="Ig-like_dom_sf"/>
</dbReference>
<dbReference type="PROSITE" id="PS50835">
    <property type="entry name" value="IG_LIKE"/>
    <property type="match status" value="1"/>
</dbReference>
<sequence>MVKKVKVTQGHGDPHVPSPPYRGWRGAGADLCPPDAPQGVQLVVGPGQRVEEKTNITLGCRGAAHPPPELFEWFRDGRSLGQSRKGLWVLPAVGAGPLPHGPMGPPAPWDPDLRPSPPLFPSPAPQIPPPPSSDGPSWPWLRGSAPSWRWLPWG</sequence>
<feature type="region of interest" description="Disordered" evidence="1">
    <location>
        <begin position="95"/>
        <end position="154"/>
    </location>
</feature>
<protein>
    <recommendedName>
        <fullName evidence="2">Ig-like domain-containing protein</fullName>
    </recommendedName>
</protein>
<evidence type="ECO:0000259" key="2">
    <source>
        <dbReference type="PROSITE" id="PS50835"/>
    </source>
</evidence>
<dbReference type="InterPro" id="IPR007110">
    <property type="entry name" value="Ig-like_dom"/>
</dbReference>
<evidence type="ECO:0000313" key="3">
    <source>
        <dbReference type="Ensembl" id="ENSFTIP00000008555.1"/>
    </source>
</evidence>
<evidence type="ECO:0000256" key="1">
    <source>
        <dbReference type="SAM" id="MobiDB-lite"/>
    </source>
</evidence>
<feature type="domain" description="Ig-like" evidence="2">
    <location>
        <begin position="37"/>
        <end position="77"/>
    </location>
</feature>
<reference evidence="3" key="2">
    <citation type="submission" date="2025-09" db="UniProtKB">
        <authorList>
            <consortium name="Ensembl"/>
        </authorList>
    </citation>
    <scope>IDENTIFICATION</scope>
</reference>
<dbReference type="SUPFAM" id="SSF48726">
    <property type="entry name" value="Immunoglobulin"/>
    <property type="match status" value="1"/>
</dbReference>
<dbReference type="Gene3D" id="2.60.40.10">
    <property type="entry name" value="Immunoglobulins"/>
    <property type="match status" value="1"/>
</dbReference>
<proteinExistence type="predicted"/>
<dbReference type="Ensembl" id="ENSFTIT00000008935.1">
    <property type="protein sequence ID" value="ENSFTIP00000008555.1"/>
    <property type="gene ID" value="ENSFTIG00000005785.1"/>
</dbReference>